<accession>A0AAR5QEC4</accession>
<dbReference type="InterPro" id="IPR016090">
    <property type="entry name" value="PLA2-like_dom"/>
</dbReference>
<dbReference type="GeneID" id="109545350"/>
<evidence type="ECO:0000256" key="2">
    <source>
        <dbReference type="ARBA" id="ARBA00013278"/>
    </source>
</evidence>
<keyword evidence="4" id="KW-0443">Lipid metabolism</keyword>
<dbReference type="SUPFAM" id="SSF48619">
    <property type="entry name" value="Phospholipase A2, PLA2"/>
    <property type="match status" value="1"/>
</dbReference>
<evidence type="ECO:0000313" key="9">
    <source>
        <dbReference type="Proteomes" id="UP000019118"/>
    </source>
</evidence>
<dbReference type="CTD" id="31747"/>
<feature type="chain" id="PRO_5043624948" description="phospholipase A2" evidence="6">
    <location>
        <begin position="31"/>
        <end position="315"/>
    </location>
</feature>
<dbReference type="Proteomes" id="UP000019118">
    <property type="component" value="Unassembled WGS sequence"/>
</dbReference>
<dbReference type="Gene3D" id="1.20.90.10">
    <property type="entry name" value="Phospholipase A2 domain"/>
    <property type="match status" value="1"/>
</dbReference>
<protein>
    <recommendedName>
        <fullName evidence="2">phospholipase A2</fullName>
        <ecNumber evidence="2">3.1.1.4</ecNumber>
    </recommendedName>
    <alternativeName>
        <fullName evidence="5">Phosphatidylcholine 2-acylhydrolase</fullName>
    </alternativeName>
</protein>
<dbReference type="Pfam" id="PF05826">
    <property type="entry name" value="Phospholip_A2_2"/>
    <property type="match status" value="1"/>
</dbReference>
<feature type="domain" description="Phospholipase A2-like central" evidence="7">
    <location>
        <begin position="188"/>
        <end position="283"/>
    </location>
</feature>
<dbReference type="EnsemblMetazoa" id="XM_019916004.1">
    <property type="protein sequence ID" value="XP_019771563.1"/>
    <property type="gene ID" value="LOC109545350"/>
</dbReference>
<evidence type="ECO:0000256" key="3">
    <source>
        <dbReference type="ARBA" id="ARBA00022963"/>
    </source>
</evidence>
<proteinExistence type="predicted"/>
<dbReference type="KEGG" id="dpa:109545350"/>
<sequence>MWKVKKRCPRCKGHILVAVLFCWMLANVKAQVEVRDFVSVNTLSDGEVETRIFYKGVAAKETSVGKRSSKRLSFRQLSDSKHIIELIYDENSALIDCEFGHQKERVKTFLRSFRDDLKGLVNSANISLQPLDDGKLPPEYGWLNYTELRKECHQTHLMTKKEMDQVQDSKRIDLSERSKRDISDIFRVPGTKWCGKGYSADKYTRLGGFSKTDRCCRKHDLSCPFWIGGFETKYGLFNWRINTLMHCNCDERFRACLKTVGTSDANLVGKLFFNVVQTKCFVLKPKKRCVRTSWWGNCEKHKMVKQAVIKNNRRF</sequence>
<evidence type="ECO:0000256" key="1">
    <source>
        <dbReference type="ARBA" id="ARBA00001913"/>
    </source>
</evidence>
<dbReference type="GO" id="GO:0004623">
    <property type="term" value="F:phospholipase A2 activity"/>
    <property type="evidence" value="ECO:0007669"/>
    <property type="project" value="UniProtKB-EC"/>
</dbReference>
<keyword evidence="6" id="KW-0732">Signal</keyword>
<keyword evidence="3" id="KW-0442">Lipid degradation</keyword>
<dbReference type="AlphaFoldDB" id="A0AAR5QEC4"/>
<dbReference type="PANTHER" id="PTHR12253">
    <property type="entry name" value="RH14732P"/>
    <property type="match status" value="1"/>
</dbReference>
<dbReference type="GO" id="GO:0050482">
    <property type="term" value="P:arachidonate secretion"/>
    <property type="evidence" value="ECO:0007669"/>
    <property type="project" value="InterPro"/>
</dbReference>
<comment type="cofactor">
    <cofactor evidence="1">
        <name>Ca(2+)</name>
        <dbReference type="ChEBI" id="CHEBI:29108"/>
    </cofactor>
</comment>
<evidence type="ECO:0000256" key="6">
    <source>
        <dbReference type="SAM" id="SignalP"/>
    </source>
</evidence>
<feature type="signal peptide" evidence="6">
    <location>
        <begin position="1"/>
        <end position="30"/>
    </location>
</feature>
<dbReference type="InterPro" id="IPR036444">
    <property type="entry name" value="PLipase_A2_dom_sf"/>
</dbReference>
<dbReference type="GO" id="GO:0016042">
    <property type="term" value="P:lipid catabolic process"/>
    <property type="evidence" value="ECO:0007669"/>
    <property type="project" value="UniProtKB-KW"/>
</dbReference>
<organism evidence="8 9">
    <name type="scientific">Dendroctonus ponderosae</name>
    <name type="common">Mountain pine beetle</name>
    <dbReference type="NCBI Taxonomy" id="77166"/>
    <lineage>
        <taxon>Eukaryota</taxon>
        <taxon>Metazoa</taxon>
        <taxon>Ecdysozoa</taxon>
        <taxon>Arthropoda</taxon>
        <taxon>Hexapoda</taxon>
        <taxon>Insecta</taxon>
        <taxon>Pterygota</taxon>
        <taxon>Neoptera</taxon>
        <taxon>Endopterygota</taxon>
        <taxon>Coleoptera</taxon>
        <taxon>Polyphaga</taxon>
        <taxon>Cucujiformia</taxon>
        <taxon>Curculionidae</taxon>
        <taxon>Scolytinae</taxon>
        <taxon>Dendroctonus</taxon>
    </lineage>
</organism>
<dbReference type="GO" id="GO:0006644">
    <property type="term" value="P:phospholipid metabolic process"/>
    <property type="evidence" value="ECO:0007669"/>
    <property type="project" value="InterPro"/>
</dbReference>
<reference evidence="9" key="1">
    <citation type="journal article" date="2013" name="Genome Biol.">
        <title>Draft genome of the mountain pine beetle, Dendroctonus ponderosae Hopkins, a major forest pest.</title>
        <authorList>
            <person name="Keeling C.I."/>
            <person name="Yuen M.M."/>
            <person name="Liao N.Y."/>
            <person name="Docking T.R."/>
            <person name="Chan S.K."/>
            <person name="Taylor G.A."/>
            <person name="Palmquist D.L."/>
            <person name="Jackman S.D."/>
            <person name="Nguyen A."/>
            <person name="Li M."/>
            <person name="Henderson H."/>
            <person name="Janes J.K."/>
            <person name="Zhao Y."/>
            <person name="Pandoh P."/>
            <person name="Moore R."/>
            <person name="Sperling F.A."/>
            <person name="Huber D.P."/>
            <person name="Birol I."/>
            <person name="Jones S.J."/>
            <person name="Bohlmann J."/>
        </authorList>
    </citation>
    <scope>NUCLEOTIDE SEQUENCE</scope>
</reference>
<name>A0AAR5QEC4_DENPD</name>
<dbReference type="CDD" id="cd04704">
    <property type="entry name" value="PLA2_bee_venom_like"/>
    <property type="match status" value="1"/>
</dbReference>
<dbReference type="EC" id="3.1.1.4" evidence="2"/>
<evidence type="ECO:0000259" key="7">
    <source>
        <dbReference type="Pfam" id="PF05826"/>
    </source>
</evidence>
<evidence type="ECO:0000256" key="4">
    <source>
        <dbReference type="ARBA" id="ARBA00023098"/>
    </source>
</evidence>
<keyword evidence="9" id="KW-1185">Reference proteome</keyword>
<evidence type="ECO:0000313" key="8">
    <source>
        <dbReference type="EnsemblMetazoa" id="XP_019771563.1"/>
    </source>
</evidence>
<evidence type="ECO:0000256" key="5">
    <source>
        <dbReference type="ARBA" id="ARBA00029903"/>
    </source>
</evidence>
<reference evidence="8" key="2">
    <citation type="submission" date="2024-08" db="UniProtKB">
        <authorList>
            <consortium name="EnsemblMetazoa"/>
        </authorList>
    </citation>
    <scope>IDENTIFICATION</scope>
</reference>